<proteinExistence type="predicted"/>
<keyword evidence="2" id="KW-1185">Reference proteome</keyword>
<evidence type="ECO:0000313" key="2">
    <source>
        <dbReference type="Proteomes" id="UP001610446"/>
    </source>
</evidence>
<sequence length="271" mass="31231">MILLHPDQGICQLSGTSCWYERDLDSGFLQVLWDEKATAGGAREVKLPGRMAKAQPVEIGEYHPHDELSGIVIHYRCWQLLHTHPVWTIAGSNVGVLLPALRRKEVTDREYPSGSWQTSEANIFVDEDQSFYCPCMATEHEDPFYNKRVQALIRKAKRAKHDLLPEKRHTALNDLPLEILWMKLDLLHTDEITALQRGTGRYVGDAYWRKRTNTDLFHEVRGIPEGELDWECLCRRLEKLMVKSKWAFKCRGWVLEQLGVLVSLLLIRSAG</sequence>
<name>A0ABR4JH38_9EURO</name>
<accession>A0ABR4JH38</accession>
<organism evidence="1 2">
    <name type="scientific">Aspergillus pseudoustus</name>
    <dbReference type="NCBI Taxonomy" id="1810923"/>
    <lineage>
        <taxon>Eukaryota</taxon>
        <taxon>Fungi</taxon>
        <taxon>Dikarya</taxon>
        <taxon>Ascomycota</taxon>
        <taxon>Pezizomycotina</taxon>
        <taxon>Eurotiomycetes</taxon>
        <taxon>Eurotiomycetidae</taxon>
        <taxon>Eurotiales</taxon>
        <taxon>Aspergillaceae</taxon>
        <taxon>Aspergillus</taxon>
        <taxon>Aspergillus subgen. Nidulantes</taxon>
    </lineage>
</organism>
<evidence type="ECO:0000313" key="1">
    <source>
        <dbReference type="EMBL" id="KAL2839356.1"/>
    </source>
</evidence>
<dbReference type="Proteomes" id="UP001610446">
    <property type="component" value="Unassembled WGS sequence"/>
</dbReference>
<comment type="caution">
    <text evidence="1">The sequence shown here is derived from an EMBL/GenBank/DDBJ whole genome shotgun (WGS) entry which is preliminary data.</text>
</comment>
<protein>
    <submittedName>
        <fullName evidence="1">Uncharacterized protein</fullName>
    </submittedName>
</protein>
<gene>
    <name evidence="1" type="ORF">BJY01DRAFT_219300</name>
</gene>
<dbReference type="EMBL" id="JBFXLU010000134">
    <property type="protein sequence ID" value="KAL2839356.1"/>
    <property type="molecule type" value="Genomic_DNA"/>
</dbReference>
<reference evidence="1 2" key="1">
    <citation type="submission" date="2024-07" db="EMBL/GenBank/DDBJ databases">
        <title>Section-level genome sequencing and comparative genomics of Aspergillus sections Usti and Cavernicolus.</title>
        <authorList>
            <consortium name="Lawrence Berkeley National Laboratory"/>
            <person name="Nybo J.L."/>
            <person name="Vesth T.C."/>
            <person name="Theobald S."/>
            <person name="Frisvad J.C."/>
            <person name="Larsen T.O."/>
            <person name="Kjaerboelling I."/>
            <person name="Rothschild-Mancinelli K."/>
            <person name="Lyhne E.K."/>
            <person name="Kogle M.E."/>
            <person name="Barry K."/>
            <person name="Clum A."/>
            <person name="Na H."/>
            <person name="Ledsgaard L."/>
            <person name="Lin J."/>
            <person name="Lipzen A."/>
            <person name="Kuo A."/>
            <person name="Riley R."/>
            <person name="Mondo S."/>
            <person name="Labutti K."/>
            <person name="Haridas S."/>
            <person name="Pangalinan J."/>
            <person name="Salamov A.A."/>
            <person name="Simmons B.A."/>
            <person name="Magnuson J.K."/>
            <person name="Chen J."/>
            <person name="Drula E."/>
            <person name="Henrissat B."/>
            <person name="Wiebenga A."/>
            <person name="Lubbers R.J."/>
            <person name="Gomes A.C."/>
            <person name="Makela M.R."/>
            <person name="Stajich J."/>
            <person name="Grigoriev I.V."/>
            <person name="Mortensen U.H."/>
            <person name="De Vries R.P."/>
            <person name="Baker S.E."/>
            <person name="Andersen M.R."/>
        </authorList>
    </citation>
    <scope>NUCLEOTIDE SEQUENCE [LARGE SCALE GENOMIC DNA]</scope>
    <source>
        <strain evidence="1 2">CBS 123904</strain>
    </source>
</reference>